<dbReference type="OrthoDB" id="9788221at2"/>
<dbReference type="PANTHER" id="PTHR13774:SF17">
    <property type="entry name" value="PHENAZINE BIOSYNTHESIS-LIKE DOMAIN-CONTAINING PROTEIN"/>
    <property type="match status" value="1"/>
</dbReference>
<evidence type="ECO:0000256" key="2">
    <source>
        <dbReference type="ARBA" id="ARBA00023235"/>
    </source>
</evidence>
<dbReference type="GO" id="GO:0005737">
    <property type="term" value="C:cytoplasm"/>
    <property type="evidence" value="ECO:0007669"/>
    <property type="project" value="TreeGrafter"/>
</dbReference>
<dbReference type="SUPFAM" id="SSF54506">
    <property type="entry name" value="Diaminopimelate epimerase-like"/>
    <property type="match status" value="1"/>
</dbReference>
<comment type="similarity">
    <text evidence="1">Belongs to the PhzF family.</text>
</comment>
<dbReference type="RefSeq" id="WP_050414855.1">
    <property type="nucleotide sequence ID" value="NZ_CAWMSS010000002.1"/>
</dbReference>
<evidence type="ECO:0000256" key="1">
    <source>
        <dbReference type="ARBA" id="ARBA00008270"/>
    </source>
</evidence>
<reference evidence="3" key="1">
    <citation type="submission" date="2017-12" db="EMBL/GenBank/DDBJ databases">
        <title>FDA dAtabase for Regulatory Grade micrObial Sequences (FDA-ARGOS): Supporting development and validation of Infectious Disease Dx tests.</title>
        <authorList>
            <person name="Hoffmann M."/>
            <person name="Allard M."/>
            <person name="Evans P."/>
            <person name="Brown E."/>
            <person name="Tallon L.J."/>
            <person name="Sadzewicz L."/>
            <person name="Sengamalay N."/>
            <person name="Ott S."/>
            <person name="Godinez A."/>
            <person name="Nagaraj S."/>
            <person name="Vavikolanu K."/>
            <person name="Aluvathingal J."/>
            <person name="Nadendla S."/>
            <person name="Hobson J."/>
            <person name="Sichtig H."/>
        </authorList>
    </citation>
    <scope>NUCLEOTIDE SEQUENCE [LARGE SCALE GENOMIC DNA]</scope>
    <source>
        <strain evidence="3">FDAARGOS_113</strain>
    </source>
</reference>
<name>A0A2J9VLS7_VIBMI</name>
<gene>
    <name evidence="3" type="ORF">AL544_003085</name>
</gene>
<dbReference type="InterPro" id="IPR003719">
    <property type="entry name" value="Phenazine_PhzF-like"/>
</dbReference>
<dbReference type="AlphaFoldDB" id="A0A2J9VLS7"/>
<protein>
    <submittedName>
        <fullName evidence="3">PhzF family phenazine biosynthesis protein</fullName>
    </submittedName>
</protein>
<dbReference type="AntiFam" id="ANF00278">
    <property type="entry name" value="Spurious ORF motif from attC repeats"/>
</dbReference>
<dbReference type="PANTHER" id="PTHR13774">
    <property type="entry name" value="PHENAZINE BIOSYNTHESIS PROTEIN"/>
    <property type="match status" value="1"/>
</dbReference>
<accession>A0A2J9VLS7</accession>
<keyword evidence="2" id="KW-0413">Isomerase</keyword>
<evidence type="ECO:0000313" key="4">
    <source>
        <dbReference type="Proteomes" id="UP000053748"/>
    </source>
</evidence>
<dbReference type="EMBL" id="LOSJ02000001">
    <property type="protein sequence ID" value="PNM64682.1"/>
    <property type="molecule type" value="Genomic_DNA"/>
</dbReference>
<proteinExistence type="inferred from homology"/>
<dbReference type="Proteomes" id="UP000053748">
    <property type="component" value="Unassembled WGS sequence"/>
</dbReference>
<dbReference type="Gene3D" id="3.10.310.10">
    <property type="entry name" value="Diaminopimelate Epimerase, Chain A, domain 1"/>
    <property type="match status" value="2"/>
</dbReference>
<dbReference type="STRING" id="674.VM_15440"/>
<comment type="caution">
    <text evidence="3">The sequence shown here is derived from an EMBL/GenBank/DDBJ whole genome shotgun (WGS) entry which is preliminary data.</text>
</comment>
<evidence type="ECO:0000313" key="3">
    <source>
        <dbReference type="EMBL" id="PNM64682.1"/>
    </source>
</evidence>
<sequence>MSRGLCLSFVVVRCQPLRRALNCNRGRCVIKVDIYDVFIGESAFGNPCAVLELNDWLPDSELSQITRDVGLPVTSFITKIEGQFHIRWFALDGEINLCGHGSLGAGAAIISKYQLDNVVFNSKHGEVVITKRNGLYTLVLPSWEGIACPVPEEISDVAAGSIDVFSTRDLVLVFPIVEMVLSFQPDDDRFRKLNEYHALIVTAPDGKSGYVLRYFAPKIGISEDLATGSAQCSLAPYWFKKLGSDSLTVRQLSTSGGYFEVERNANSLITVLAQAKLREIAI</sequence>
<dbReference type="PIRSF" id="PIRSF016184">
    <property type="entry name" value="PhzC_PhzF"/>
    <property type="match status" value="1"/>
</dbReference>
<dbReference type="GO" id="GO:0016853">
    <property type="term" value="F:isomerase activity"/>
    <property type="evidence" value="ECO:0007669"/>
    <property type="project" value="UniProtKB-KW"/>
</dbReference>
<keyword evidence="4" id="KW-1185">Reference proteome</keyword>
<organism evidence="3 4">
    <name type="scientific">Vibrio mimicus</name>
    <dbReference type="NCBI Taxonomy" id="674"/>
    <lineage>
        <taxon>Bacteria</taxon>
        <taxon>Pseudomonadati</taxon>
        <taxon>Pseudomonadota</taxon>
        <taxon>Gammaproteobacteria</taxon>
        <taxon>Vibrionales</taxon>
        <taxon>Vibrionaceae</taxon>
        <taxon>Vibrio</taxon>
    </lineage>
</organism>
<dbReference type="Pfam" id="PF02567">
    <property type="entry name" value="PhzC-PhzF"/>
    <property type="match status" value="1"/>
</dbReference>